<organism evidence="2 4">
    <name type="scientific">Aquisalinus luteolus</name>
    <dbReference type="NCBI Taxonomy" id="1566827"/>
    <lineage>
        <taxon>Bacteria</taxon>
        <taxon>Pseudomonadati</taxon>
        <taxon>Pseudomonadota</taxon>
        <taxon>Alphaproteobacteria</taxon>
        <taxon>Parvularculales</taxon>
        <taxon>Parvularculaceae</taxon>
        <taxon>Aquisalinus</taxon>
    </lineage>
</organism>
<reference evidence="3 5" key="2">
    <citation type="submission" date="2020-02" db="EMBL/GenBank/DDBJ databases">
        <title>Genome sequence of Parvularcula flava strain NH6-79.</title>
        <authorList>
            <person name="Abdul Karim M.H."/>
            <person name="Lam M.Q."/>
            <person name="Chen S.J."/>
            <person name="Yahya A."/>
            <person name="Shahir S."/>
            <person name="Shamsir M.S."/>
            <person name="Chong C.S."/>
        </authorList>
    </citation>
    <scope>NUCLEOTIDE SEQUENCE [LARGE SCALE GENOMIC DNA]</scope>
    <source>
        <strain evidence="3 5">NH6-79</strain>
    </source>
</reference>
<evidence type="ECO:0000313" key="4">
    <source>
        <dbReference type="Proteomes" id="UP000621856"/>
    </source>
</evidence>
<gene>
    <name evidence="2" type="primary">exoL</name>
    <name evidence="3" type="ORF">FF098_016315</name>
    <name evidence="2" type="ORF">GCM10011355_33380</name>
</gene>
<keyword evidence="5" id="KW-1185">Reference proteome</keyword>
<dbReference type="GO" id="GO:0016757">
    <property type="term" value="F:glycosyltransferase activity"/>
    <property type="evidence" value="ECO:0007669"/>
    <property type="project" value="UniProtKB-ARBA"/>
</dbReference>
<protein>
    <submittedName>
        <fullName evidence="3">Glycosyltransferase family 4 protein</fullName>
    </submittedName>
    <submittedName>
        <fullName evidence="2">Succinoglycan biosynthesis protein ExoL</fullName>
    </submittedName>
</protein>
<dbReference type="Proteomes" id="UP000621856">
    <property type="component" value="Unassembled WGS sequence"/>
</dbReference>
<dbReference type="Gene3D" id="3.40.50.2000">
    <property type="entry name" value="Glycogen Phosphorylase B"/>
    <property type="match status" value="2"/>
</dbReference>
<accession>A0A8J3EQD9</accession>
<evidence type="ECO:0000259" key="1">
    <source>
        <dbReference type="Pfam" id="PF13579"/>
    </source>
</evidence>
<dbReference type="EMBL" id="BMGZ01000005">
    <property type="protein sequence ID" value="GGI01826.1"/>
    <property type="molecule type" value="Genomic_DNA"/>
</dbReference>
<proteinExistence type="predicted"/>
<feature type="domain" description="Glycosyltransferase subfamily 4-like N-terminal" evidence="1">
    <location>
        <begin position="17"/>
        <end position="156"/>
    </location>
</feature>
<evidence type="ECO:0000313" key="2">
    <source>
        <dbReference type="EMBL" id="GGI01826.1"/>
    </source>
</evidence>
<evidence type="ECO:0000313" key="5">
    <source>
        <dbReference type="Proteomes" id="UP000818603"/>
    </source>
</evidence>
<dbReference type="Pfam" id="PF13579">
    <property type="entry name" value="Glyco_trans_4_4"/>
    <property type="match status" value="1"/>
</dbReference>
<reference evidence="2" key="1">
    <citation type="journal article" date="2014" name="Int. J. Syst. Evol. Microbiol.">
        <title>Complete genome sequence of Corynebacterium casei LMG S-19264T (=DSM 44701T), isolated from a smear-ripened cheese.</title>
        <authorList>
            <consortium name="US DOE Joint Genome Institute (JGI-PGF)"/>
            <person name="Walter F."/>
            <person name="Albersmeier A."/>
            <person name="Kalinowski J."/>
            <person name="Ruckert C."/>
        </authorList>
    </citation>
    <scope>NUCLEOTIDE SEQUENCE</scope>
    <source>
        <strain evidence="2">CGMCC 1.14984</strain>
    </source>
</reference>
<dbReference type="EMBL" id="VCJR02000005">
    <property type="protein sequence ID" value="NHK29477.1"/>
    <property type="molecule type" value="Genomic_DNA"/>
</dbReference>
<sequence length="375" mass="41140">MRIAYFGHDTYDAAITRRVRSLTAAGHEVTGLMMRRGDVNDVPWENVDLGRTHDAAYVQRLRSIWKGAEIAASHGQVLRDADVIIARNLDMMICASLATRRAGAQAPLVYECLDVHHMLTASGPAAPMLRRMERSLLRQSSLLVISSPAFERDYFARHHGGAYTPFLLENRIAAGSLPPRPEGLPGGGERLILGWFGVLRCRRSLAMMVKIARDMPQVKIHIAGKPVIDGFEKALEGIGNIRFTGAYRGPDDLPGLYGSVDLVWAGDFYQADFNSKALLPNRVYEGGYFGVPAIAPEGTETARWLARHCTGFAVDDPVEMSVPALLERLDNDRAALAEAKRTVLALPDDIFVEPVDMMDRMLDAALSASEVKAAS</sequence>
<dbReference type="InterPro" id="IPR028098">
    <property type="entry name" value="Glyco_trans_4-like_N"/>
</dbReference>
<evidence type="ECO:0000313" key="3">
    <source>
        <dbReference type="EMBL" id="NHK29477.1"/>
    </source>
</evidence>
<reference evidence="2" key="3">
    <citation type="submission" date="2020-09" db="EMBL/GenBank/DDBJ databases">
        <authorList>
            <person name="Sun Q."/>
            <person name="Zhou Y."/>
        </authorList>
    </citation>
    <scope>NUCLEOTIDE SEQUENCE</scope>
    <source>
        <strain evidence="2">CGMCC 1.14984</strain>
    </source>
</reference>
<name>A0A8J3EQD9_9PROT</name>
<dbReference type="SUPFAM" id="SSF53756">
    <property type="entry name" value="UDP-Glycosyltransferase/glycogen phosphorylase"/>
    <property type="match status" value="1"/>
</dbReference>
<dbReference type="AlphaFoldDB" id="A0A8J3EQD9"/>
<dbReference type="Proteomes" id="UP000818603">
    <property type="component" value="Unassembled WGS sequence"/>
</dbReference>
<comment type="caution">
    <text evidence="2">The sequence shown here is derived from an EMBL/GenBank/DDBJ whole genome shotgun (WGS) entry which is preliminary data.</text>
</comment>